<protein>
    <submittedName>
        <fullName evidence="1">Uncharacterized protein</fullName>
    </submittedName>
</protein>
<reference evidence="1" key="2">
    <citation type="journal article" date="2015" name="Fish Shellfish Immunol.">
        <title>Early steps in the European eel (Anguilla anguilla)-Vibrio vulnificus interaction in the gills: Role of the RtxA13 toxin.</title>
        <authorList>
            <person name="Callol A."/>
            <person name="Pajuelo D."/>
            <person name="Ebbesson L."/>
            <person name="Teles M."/>
            <person name="MacKenzie S."/>
            <person name="Amaro C."/>
        </authorList>
    </citation>
    <scope>NUCLEOTIDE SEQUENCE</scope>
</reference>
<evidence type="ECO:0000313" key="1">
    <source>
        <dbReference type="EMBL" id="JAH14652.1"/>
    </source>
</evidence>
<name>A0A0E9QDQ8_ANGAN</name>
<dbReference type="AlphaFoldDB" id="A0A0E9QDQ8"/>
<accession>A0A0E9QDQ8</accession>
<reference evidence="1" key="1">
    <citation type="submission" date="2014-11" db="EMBL/GenBank/DDBJ databases">
        <authorList>
            <person name="Amaro Gonzalez C."/>
        </authorList>
    </citation>
    <scope>NUCLEOTIDE SEQUENCE</scope>
</reference>
<proteinExistence type="predicted"/>
<sequence length="60" mass="6656">MPFIFIGVETVVSIACGSFPIVQETKYNATCCCLFILAVISRHRHLLTCKLIVINKGSKK</sequence>
<dbReference type="EMBL" id="GBXM01093925">
    <property type="protein sequence ID" value="JAH14652.1"/>
    <property type="molecule type" value="Transcribed_RNA"/>
</dbReference>
<organism evidence="1">
    <name type="scientific">Anguilla anguilla</name>
    <name type="common">European freshwater eel</name>
    <name type="synonym">Muraena anguilla</name>
    <dbReference type="NCBI Taxonomy" id="7936"/>
    <lineage>
        <taxon>Eukaryota</taxon>
        <taxon>Metazoa</taxon>
        <taxon>Chordata</taxon>
        <taxon>Craniata</taxon>
        <taxon>Vertebrata</taxon>
        <taxon>Euteleostomi</taxon>
        <taxon>Actinopterygii</taxon>
        <taxon>Neopterygii</taxon>
        <taxon>Teleostei</taxon>
        <taxon>Anguilliformes</taxon>
        <taxon>Anguillidae</taxon>
        <taxon>Anguilla</taxon>
    </lineage>
</organism>